<dbReference type="Proteomes" id="UP000541444">
    <property type="component" value="Unassembled WGS sequence"/>
</dbReference>
<feature type="compositionally biased region" description="Low complexity" evidence="1">
    <location>
        <begin position="293"/>
        <end position="305"/>
    </location>
</feature>
<accession>A0A7J7M943</accession>
<organism evidence="2 3">
    <name type="scientific">Kingdonia uniflora</name>
    <dbReference type="NCBI Taxonomy" id="39325"/>
    <lineage>
        <taxon>Eukaryota</taxon>
        <taxon>Viridiplantae</taxon>
        <taxon>Streptophyta</taxon>
        <taxon>Embryophyta</taxon>
        <taxon>Tracheophyta</taxon>
        <taxon>Spermatophyta</taxon>
        <taxon>Magnoliopsida</taxon>
        <taxon>Ranunculales</taxon>
        <taxon>Circaeasteraceae</taxon>
        <taxon>Kingdonia</taxon>
    </lineage>
</organism>
<keyword evidence="3" id="KW-1185">Reference proteome</keyword>
<dbReference type="EMBL" id="JACGCM010001692">
    <property type="protein sequence ID" value="KAF6151405.1"/>
    <property type="molecule type" value="Genomic_DNA"/>
</dbReference>
<evidence type="ECO:0000313" key="2">
    <source>
        <dbReference type="EMBL" id="KAF6151405.1"/>
    </source>
</evidence>
<proteinExistence type="predicted"/>
<sequence>MPEETLDNLPYMATFSDDEVEVVDDTIGEEEGIRAVSVEEEFFVGGEEGTGVVGVEGVYTSIDKCDDDIRDIAKEYDNIFESEEAKAISSNPHILNTDLYIGIEWPTLDACRKLRYGLDNSYYTAWSAWTICMENIAGLYDEGYILQPELVRDKPIHKASEKLNLMLMKIIYDRRKKSKEWEEAGLLIVPRAHTHIGKITKLYSQYKIEGSKKDCWLAIAPANHFSPSPLLRGAGRPRKVRIHDPNEENKQKKVWTHHGLPPATPTVRKGRPPTPPTTNATPIVRLGRPKAPPTTNTTLSLNLTPRPKAVTRPKVVPRPNTVLRPKAVPKPNAPPS</sequence>
<evidence type="ECO:0000256" key="1">
    <source>
        <dbReference type="SAM" id="MobiDB-lite"/>
    </source>
</evidence>
<reference evidence="2 3" key="1">
    <citation type="journal article" date="2020" name="IScience">
        <title>Genome Sequencing of the Endangered Kingdonia uniflora (Circaeasteraceae, Ranunculales) Reveals Potential Mechanisms of Evolutionary Specialization.</title>
        <authorList>
            <person name="Sun Y."/>
            <person name="Deng T."/>
            <person name="Zhang A."/>
            <person name="Moore M.J."/>
            <person name="Landis J.B."/>
            <person name="Lin N."/>
            <person name="Zhang H."/>
            <person name="Zhang X."/>
            <person name="Huang J."/>
            <person name="Zhang X."/>
            <person name="Sun H."/>
            <person name="Wang H."/>
        </authorList>
    </citation>
    <scope>NUCLEOTIDE SEQUENCE [LARGE SCALE GENOMIC DNA]</scope>
    <source>
        <strain evidence="2">TB1705</strain>
        <tissue evidence="2">Leaf</tissue>
    </source>
</reference>
<feature type="region of interest" description="Disordered" evidence="1">
    <location>
        <begin position="245"/>
        <end position="336"/>
    </location>
</feature>
<comment type="caution">
    <text evidence="2">The sequence shown here is derived from an EMBL/GenBank/DDBJ whole genome shotgun (WGS) entry which is preliminary data.</text>
</comment>
<evidence type="ECO:0000313" key="3">
    <source>
        <dbReference type="Proteomes" id="UP000541444"/>
    </source>
</evidence>
<gene>
    <name evidence="2" type="ORF">GIB67_020629</name>
</gene>
<dbReference type="AlphaFoldDB" id="A0A7J7M943"/>
<protein>
    <submittedName>
        <fullName evidence="2">Uncharacterized protein</fullName>
    </submittedName>
</protein>
<name>A0A7J7M943_9MAGN</name>